<dbReference type="RefSeq" id="WP_075636907.1">
    <property type="nucleotide sequence ID" value="NZ_MKIO01000041.1"/>
</dbReference>
<feature type="domain" description="Aldehyde dehydrogenase" evidence="5">
    <location>
        <begin position="24"/>
        <end position="482"/>
    </location>
</feature>
<evidence type="ECO:0000259" key="5">
    <source>
        <dbReference type="Pfam" id="PF00171"/>
    </source>
</evidence>
<evidence type="ECO:0000313" key="8">
    <source>
        <dbReference type="Proteomes" id="UP000186143"/>
    </source>
</evidence>
<dbReference type="PROSITE" id="PS00687">
    <property type="entry name" value="ALDEHYDE_DEHYDR_GLU"/>
    <property type="match status" value="1"/>
</dbReference>
<dbReference type="EMBL" id="MKIO01000041">
    <property type="protein sequence ID" value="OLP53043.1"/>
    <property type="molecule type" value="Genomic_DNA"/>
</dbReference>
<dbReference type="PANTHER" id="PTHR43353">
    <property type="entry name" value="SUCCINATE-SEMIALDEHYDE DEHYDROGENASE, MITOCHONDRIAL"/>
    <property type="match status" value="1"/>
</dbReference>
<dbReference type="AlphaFoldDB" id="A0A1Q9ADP3"/>
<dbReference type="EMBL" id="MSPX01000003">
    <property type="protein sequence ID" value="OQP87392.1"/>
    <property type="molecule type" value="Genomic_DNA"/>
</dbReference>
<reference evidence="7" key="2">
    <citation type="submission" date="2016-12" db="EMBL/GenBank/DDBJ databases">
        <authorList>
            <person name="Zhang X."/>
            <person name="Zhao J."/>
        </authorList>
    </citation>
    <scope>NUCLEOTIDE SEQUENCE</scope>
    <source>
        <strain evidence="7">RD15</strain>
    </source>
</reference>
<dbReference type="FunFam" id="3.40.309.10:FF:000004">
    <property type="entry name" value="Succinate-semialdehyde dehydrogenase I"/>
    <property type="match status" value="1"/>
</dbReference>
<dbReference type="FunFam" id="3.40.605.10:FF:000005">
    <property type="entry name" value="Succinate-semialdehyde dehydrogenase I"/>
    <property type="match status" value="1"/>
</dbReference>
<gene>
    <name evidence="6" type="primary">gabD</name>
    <name evidence="6" type="ORF">BJF92_18590</name>
    <name evidence="7" type="ORF">BTR14_05515</name>
</gene>
<dbReference type="GO" id="GO:0009450">
    <property type="term" value="P:gamma-aminobutyric acid catabolic process"/>
    <property type="evidence" value="ECO:0007669"/>
    <property type="project" value="InterPro"/>
</dbReference>
<keyword evidence="9" id="KW-1185">Reference proteome</keyword>
<dbReference type="OrthoDB" id="9812625at2"/>
<dbReference type="InterPro" id="IPR016160">
    <property type="entry name" value="Ald_DH_CS_CYS"/>
</dbReference>
<accession>A0A1Q9ADP3</accession>
<evidence type="ECO:0000256" key="3">
    <source>
        <dbReference type="PROSITE-ProRule" id="PRU10007"/>
    </source>
</evidence>
<feature type="active site" evidence="3">
    <location>
        <position position="260"/>
    </location>
</feature>
<evidence type="ECO:0000256" key="1">
    <source>
        <dbReference type="ARBA" id="ARBA00009986"/>
    </source>
</evidence>
<reference evidence="6 8" key="1">
    <citation type="submission" date="2016-09" db="EMBL/GenBank/DDBJ databases">
        <title>Rhizobium sp. nov., a novel species isolated from the rice rhizosphere.</title>
        <authorList>
            <person name="Zhao J."/>
            <person name="Zhang X."/>
        </authorList>
    </citation>
    <scope>NUCLEOTIDE SEQUENCE [LARGE SCALE GENOMIC DNA]</scope>
    <source>
        <strain evidence="6 8">MH17</strain>
    </source>
</reference>
<dbReference type="PROSITE" id="PS00070">
    <property type="entry name" value="ALDEHYDE_DEHYDR_CYS"/>
    <property type="match status" value="1"/>
</dbReference>
<dbReference type="InterPro" id="IPR016161">
    <property type="entry name" value="Ald_DH/histidinol_DH"/>
</dbReference>
<evidence type="ECO:0000313" key="6">
    <source>
        <dbReference type="EMBL" id="OLP53043.1"/>
    </source>
</evidence>
<evidence type="ECO:0000313" key="9">
    <source>
        <dbReference type="Proteomes" id="UP000192652"/>
    </source>
</evidence>
<evidence type="ECO:0000313" key="7">
    <source>
        <dbReference type="EMBL" id="OQP87392.1"/>
    </source>
</evidence>
<dbReference type="InterPro" id="IPR015590">
    <property type="entry name" value="Aldehyde_DH_dom"/>
</dbReference>
<evidence type="ECO:0000256" key="2">
    <source>
        <dbReference type="ARBA" id="ARBA00023002"/>
    </source>
</evidence>
<dbReference type="GO" id="GO:0004777">
    <property type="term" value="F:succinate-semialdehyde dehydrogenase (NAD+) activity"/>
    <property type="evidence" value="ECO:0007669"/>
    <property type="project" value="TreeGrafter"/>
</dbReference>
<dbReference type="InterPro" id="IPR050740">
    <property type="entry name" value="Aldehyde_DH_Superfamily"/>
</dbReference>
<comment type="similarity">
    <text evidence="1 4">Belongs to the aldehyde dehydrogenase family.</text>
</comment>
<dbReference type="SUPFAM" id="SSF53720">
    <property type="entry name" value="ALDH-like"/>
    <property type="match status" value="1"/>
</dbReference>
<dbReference type="InterPro" id="IPR016162">
    <property type="entry name" value="Ald_DH_N"/>
</dbReference>
<comment type="caution">
    <text evidence="6">The sequence shown here is derived from an EMBL/GenBank/DDBJ whole genome shotgun (WGS) entry which is preliminary data.</text>
</comment>
<protein>
    <submittedName>
        <fullName evidence="6">Succinate-semialdehyde dehydrogenase (NADP(+))</fullName>
    </submittedName>
</protein>
<keyword evidence="2 4" id="KW-0560">Oxidoreductase</keyword>
<dbReference type="InterPro" id="IPR010102">
    <property type="entry name" value="Succ_semiAld_DH"/>
</dbReference>
<sequence length="489" mass="51811">MPTLKDLLTDPTLLRQSGLINGEWIAAGSGKTVDVIDPATQKAIGTVPDMDGEETRAAIAAAQAAFKTWKRKTNAERAALIETWFDLMIENLEDLALILTCEQGKPLDEARGEIRYGASFVKWFAEEARRINGHTIPAPASDRRILVLKEPVGVCGIITPWNFPNAMITRKVAPALAAGCTVVIKPSEFTPYSALALGVLAGRAGIPAGVINIVTGMPTEIGNELMANETVRKISFTGSTRVGSLLMRGAADSVKRLSLELGGNAPFIVFDDADLDLAVEGALASKFRNGGQTCVCANRILVQSGVYEAFAAKLKARVEAMKVGPGTQEGVSIGPMINAAAIDKIDRHVADALAKGAEIITKTQPLPAGGQYTAPIVLTGATTDMLLASEETFGPVAPLFRFETEEEAIAIANGTPFGLASYFYTENLKRAWRVGEALEFGMVGLNTGLISTEVAPFGGIKQSGLGREGAQMGIEEYLESKSFHMGGLG</sequence>
<proteinExistence type="inferred from homology"/>
<dbReference type="CDD" id="cd07103">
    <property type="entry name" value="ALDH_F5_SSADH_GabD"/>
    <property type="match status" value="1"/>
</dbReference>
<dbReference type="InterPro" id="IPR016163">
    <property type="entry name" value="Ald_DH_C"/>
</dbReference>
<evidence type="ECO:0000256" key="4">
    <source>
        <dbReference type="RuleBase" id="RU003345"/>
    </source>
</evidence>
<dbReference type="InterPro" id="IPR029510">
    <property type="entry name" value="Ald_DH_CS_GLU"/>
</dbReference>
<dbReference type="PANTHER" id="PTHR43353:SF5">
    <property type="entry name" value="SUCCINATE-SEMIALDEHYDE DEHYDROGENASE, MITOCHONDRIAL"/>
    <property type="match status" value="1"/>
</dbReference>
<name>A0A1Q9ADP3_9HYPH</name>
<dbReference type="Gene3D" id="3.40.309.10">
    <property type="entry name" value="Aldehyde Dehydrogenase, Chain A, domain 2"/>
    <property type="match status" value="1"/>
</dbReference>
<dbReference type="Pfam" id="PF00171">
    <property type="entry name" value="Aldedh"/>
    <property type="match status" value="1"/>
</dbReference>
<reference evidence="7 9" key="3">
    <citation type="journal article" date="2017" name="Antonie Van Leeuwenhoek">
        <title>Rhizobium rhizosphaerae sp. nov., a novel species isolated from rice rhizosphere.</title>
        <authorList>
            <person name="Zhao J.J."/>
            <person name="Zhang J."/>
            <person name="Zhang R.J."/>
            <person name="Zhang C.W."/>
            <person name="Yin H.Q."/>
            <person name="Zhang X.X."/>
        </authorList>
    </citation>
    <scope>NUCLEOTIDE SEQUENCE [LARGE SCALE GENOMIC DNA]</scope>
    <source>
        <strain evidence="7 9">RD15</strain>
    </source>
</reference>
<organism evidence="6 8">
    <name type="scientific">Xaviernesmea rhizosphaerae</name>
    <dbReference type="NCBI Taxonomy" id="1672749"/>
    <lineage>
        <taxon>Bacteria</taxon>
        <taxon>Pseudomonadati</taxon>
        <taxon>Pseudomonadota</taxon>
        <taxon>Alphaproteobacteria</taxon>
        <taxon>Hyphomicrobiales</taxon>
        <taxon>Rhizobiaceae</taxon>
        <taxon>Rhizobium/Agrobacterium group</taxon>
        <taxon>Xaviernesmea</taxon>
    </lineage>
</organism>
<dbReference type="Proteomes" id="UP000186143">
    <property type="component" value="Unassembled WGS sequence"/>
</dbReference>
<dbReference type="STRING" id="1672749.BJF92_18590"/>
<dbReference type="Proteomes" id="UP000192652">
    <property type="component" value="Unassembled WGS sequence"/>
</dbReference>
<dbReference type="NCBIfam" id="TIGR01780">
    <property type="entry name" value="SSADH"/>
    <property type="match status" value="1"/>
</dbReference>
<dbReference type="Gene3D" id="3.40.605.10">
    <property type="entry name" value="Aldehyde Dehydrogenase, Chain A, domain 1"/>
    <property type="match status" value="1"/>
</dbReference>